<accession>A3HSK0</accession>
<reference evidence="1 2" key="1">
    <citation type="journal article" date="2011" name="J. Bacteriol.">
        <title>Complete genome sequence of Algoriphagus sp. PR1, bacterial prey of a colony-forming choanoflagellate.</title>
        <authorList>
            <person name="Alegado R.A."/>
            <person name="Ferriera S."/>
            <person name="Nusbaum C."/>
            <person name="Young S.K."/>
            <person name="Zeng Q."/>
            <person name="Imamovic A."/>
            <person name="Fairclough S.R."/>
            <person name="King N."/>
        </authorList>
    </citation>
    <scope>NUCLEOTIDE SEQUENCE [LARGE SCALE GENOMIC DNA]</scope>
    <source>
        <strain evidence="1 2">PR1</strain>
    </source>
</reference>
<gene>
    <name evidence="1" type="ORF">ALPR1_11395</name>
</gene>
<evidence type="ECO:0000313" key="1">
    <source>
        <dbReference type="EMBL" id="EAZ82818.2"/>
    </source>
</evidence>
<comment type="caution">
    <text evidence="1">The sequence shown here is derived from an EMBL/GenBank/DDBJ whole genome shotgun (WGS) entry which is preliminary data.</text>
</comment>
<dbReference type="Proteomes" id="UP000003919">
    <property type="component" value="Unassembled WGS sequence"/>
</dbReference>
<name>A3HSK0_9BACT</name>
<keyword evidence="2" id="KW-1185">Reference proteome</keyword>
<evidence type="ECO:0000313" key="2">
    <source>
        <dbReference type="Proteomes" id="UP000003919"/>
    </source>
</evidence>
<protein>
    <submittedName>
        <fullName evidence="1">Uncharacterized protein</fullName>
    </submittedName>
</protein>
<dbReference type="STRING" id="388413.ALPR1_11395"/>
<organism evidence="1 2">
    <name type="scientific">Algoriphagus machipongonensis</name>
    <dbReference type="NCBI Taxonomy" id="388413"/>
    <lineage>
        <taxon>Bacteria</taxon>
        <taxon>Pseudomonadati</taxon>
        <taxon>Bacteroidota</taxon>
        <taxon>Cytophagia</taxon>
        <taxon>Cytophagales</taxon>
        <taxon>Cyclobacteriaceae</taxon>
        <taxon>Algoriphagus</taxon>
    </lineage>
</organism>
<sequence length="398" mass="44708">MIVFMLIWSYIFYSFQVAAQRPPTGGSAPPPIQSEEDNGISPIVFIVGGLALGAATYVLVKPKGVKIPVSQHLPNYLLANNILPNQDALELMYELNPELKDMPEIRSKKKLTLPNFPILDENIPPENPALASSETSLKFNNEVELFNSSKETFTQLELADNSNESIINMEKVQALINQVEQELNAIGNPNDRSYAMLGEFMNDLLSVFNQTIIEINEEKTVNTAQLSLLQNIVDNLAELISDSALLSYQHLDNSVLSQPKSLDKKRFIASTNPHNNQLENPFSKRKFIADTKDFAFAVYKYSEEGELITKGPEIENKYFISYVVPALKDFSDYYKPILNPATYAIASLPPAVMYIEVKDINGNVVSINNPKIDFKSVYEDPHELNENKMIKVPLFIKP</sequence>
<dbReference type="AlphaFoldDB" id="A3HSK0"/>
<dbReference type="HOGENOM" id="CLU_691942_0_0_10"/>
<proteinExistence type="predicted"/>
<dbReference type="EMBL" id="AAXU02000001">
    <property type="protein sequence ID" value="EAZ82818.2"/>
    <property type="molecule type" value="Genomic_DNA"/>
</dbReference>